<dbReference type="SUPFAM" id="SSF51695">
    <property type="entry name" value="PLC-like phosphodiesterases"/>
    <property type="match status" value="1"/>
</dbReference>
<dbReference type="PANTHER" id="PTHR46211:SF1">
    <property type="entry name" value="GLYCEROPHOSPHODIESTER PHOSPHODIESTERASE, CYTOPLASMIC"/>
    <property type="match status" value="1"/>
</dbReference>
<dbReference type="STRING" id="1423726.FC07_GL002615"/>
<dbReference type="InterPro" id="IPR017946">
    <property type="entry name" value="PLC-like_Pdiesterase_TIM-brl"/>
</dbReference>
<reference evidence="2 3" key="1">
    <citation type="journal article" date="2015" name="Genome Announc.">
        <title>Expanding the biotechnology potential of lactobacilli through comparative genomics of 213 strains and associated genera.</title>
        <authorList>
            <person name="Sun Z."/>
            <person name="Harris H.M."/>
            <person name="McCann A."/>
            <person name="Guo C."/>
            <person name="Argimon S."/>
            <person name="Zhang W."/>
            <person name="Yang X."/>
            <person name="Jeffery I.B."/>
            <person name="Cooney J.C."/>
            <person name="Kagawa T.F."/>
            <person name="Liu W."/>
            <person name="Song Y."/>
            <person name="Salvetti E."/>
            <person name="Wrobel A."/>
            <person name="Rasinkangas P."/>
            <person name="Parkhill J."/>
            <person name="Rea M.C."/>
            <person name="O'Sullivan O."/>
            <person name="Ritari J."/>
            <person name="Douillard F.P."/>
            <person name="Paul Ross R."/>
            <person name="Yang R."/>
            <person name="Briner A.E."/>
            <person name="Felis G.E."/>
            <person name="de Vos W.M."/>
            <person name="Barrangou R."/>
            <person name="Klaenhammer T.R."/>
            <person name="Caufield P.W."/>
            <person name="Cui Y."/>
            <person name="Zhang H."/>
            <person name="O'Toole P.W."/>
        </authorList>
    </citation>
    <scope>NUCLEOTIDE SEQUENCE [LARGE SCALE GENOMIC DNA]</scope>
    <source>
        <strain evidence="2 3">DSM 20003</strain>
    </source>
</reference>
<evidence type="ECO:0000313" key="2">
    <source>
        <dbReference type="EMBL" id="KRK40862.1"/>
    </source>
</evidence>
<evidence type="ECO:0000313" key="3">
    <source>
        <dbReference type="Proteomes" id="UP000051461"/>
    </source>
</evidence>
<keyword evidence="3" id="KW-1185">Reference proteome</keyword>
<dbReference type="AlphaFoldDB" id="A0A0R1H309"/>
<evidence type="ECO:0000259" key="1">
    <source>
        <dbReference type="PROSITE" id="PS51704"/>
    </source>
</evidence>
<dbReference type="EMBL" id="AZDA01000003">
    <property type="protein sequence ID" value="KRK40862.1"/>
    <property type="molecule type" value="Genomic_DNA"/>
</dbReference>
<dbReference type="Pfam" id="PF03009">
    <property type="entry name" value="GDPD"/>
    <property type="match status" value="1"/>
</dbReference>
<dbReference type="CDD" id="cd08563">
    <property type="entry name" value="GDPD_TtGDE_like"/>
    <property type="match status" value="1"/>
</dbReference>
<dbReference type="PANTHER" id="PTHR46211">
    <property type="entry name" value="GLYCEROPHOSPHORYL DIESTER PHOSPHODIESTERASE"/>
    <property type="match status" value="1"/>
</dbReference>
<accession>A0A0R1H309</accession>
<feature type="domain" description="GP-PDE" evidence="1">
    <location>
        <begin position="9"/>
        <end position="245"/>
    </location>
</feature>
<name>A0A0R1H309_9LACO</name>
<protein>
    <submittedName>
        <fullName evidence="2">Glycerophosphoryl diester phosphodiesterase</fullName>
    </submittedName>
</protein>
<dbReference type="GO" id="GO:0006629">
    <property type="term" value="P:lipid metabolic process"/>
    <property type="evidence" value="ECO:0007669"/>
    <property type="project" value="InterPro"/>
</dbReference>
<comment type="caution">
    <text evidence="2">The sequence shown here is derived from an EMBL/GenBank/DDBJ whole genome shotgun (WGS) entry which is preliminary data.</text>
</comment>
<dbReference type="PATRIC" id="fig|1423726.3.peg.2722"/>
<proteinExistence type="predicted"/>
<organism evidence="2 3">
    <name type="scientific">Loigolactobacillus bifermentans DSM 20003</name>
    <dbReference type="NCBI Taxonomy" id="1423726"/>
    <lineage>
        <taxon>Bacteria</taxon>
        <taxon>Bacillati</taxon>
        <taxon>Bacillota</taxon>
        <taxon>Bacilli</taxon>
        <taxon>Lactobacillales</taxon>
        <taxon>Lactobacillaceae</taxon>
        <taxon>Loigolactobacillus</taxon>
    </lineage>
</organism>
<gene>
    <name evidence="2" type="ORF">FC07_GL002615</name>
</gene>
<dbReference type="GO" id="GO:0008081">
    <property type="term" value="F:phosphoric diester hydrolase activity"/>
    <property type="evidence" value="ECO:0007669"/>
    <property type="project" value="InterPro"/>
</dbReference>
<sequence length="251" mass="28369">MAIFLETVTQIIAHRGDKAHYPENTLLAFRQAILAGADGLETDVHLTLDGAMVIIHDETVARTTNGSGLVGQQTLAQLRALDAGSWFAPTFKGQQIPTLQEVLTLLDDLQFTGLFNLELKTDKVDYPGIEAQVVALLTATPRAYTIVLSSFNQATLKKVHALAPQLKLASLFEVPWWTTIQLLRHHWAAGWHPDIRWLPWYQFLLPKKVILRPWTVANEKQLRYCLQHHVAGLFTDDPQLALTWRRKIQGR</sequence>
<dbReference type="InterPro" id="IPR030395">
    <property type="entry name" value="GP_PDE_dom"/>
</dbReference>
<dbReference type="Gene3D" id="3.20.20.190">
    <property type="entry name" value="Phosphatidylinositol (PI) phosphodiesterase"/>
    <property type="match status" value="1"/>
</dbReference>
<dbReference type="PROSITE" id="PS51704">
    <property type="entry name" value="GP_PDE"/>
    <property type="match status" value="1"/>
</dbReference>
<dbReference type="Proteomes" id="UP000051461">
    <property type="component" value="Unassembled WGS sequence"/>
</dbReference>